<dbReference type="Pfam" id="PF10988">
    <property type="entry name" value="DUF2807"/>
    <property type="match status" value="1"/>
</dbReference>
<accession>A0A5B8UNV7</accession>
<keyword evidence="3" id="KW-1185">Reference proteome</keyword>
<sequence length="134" mass="14613">MIMRTLFLFLLIVIVFSSCQLFGERVSGNGKIISRDRSVGSFNSVDASGSVKVHLKQDASPSVRIETDENLQQYVDVYVNGNTLVIKSKEGYNLDPSRDIVVYTSAPVYKSIDVSGSGDILGDNNITGTEALDM</sequence>
<organism evidence="2 3">
    <name type="scientific">Flavisolibacter ginsenosidimutans</name>
    <dbReference type="NCBI Taxonomy" id="661481"/>
    <lineage>
        <taxon>Bacteria</taxon>
        <taxon>Pseudomonadati</taxon>
        <taxon>Bacteroidota</taxon>
        <taxon>Chitinophagia</taxon>
        <taxon>Chitinophagales</taxon>
        <taxon>Chitinophagaceae</taxon>
        <taxon>Flavisolibacter</taxon>
    </lineage>
</organism>
<evidence type="ECO:0000259" key="1">
    <source>
        <dbReference type="Pfam" id="PF10988"/>
    </source>
</evidence>
<evidence type="ECO:0000313" key="2">
    <source>
        <dbReference type="EMBL" id="QEC58062.1"/>
    </source>
</evidence>
<dbReference type="PROSITE" id="PS51257">
    <property type="entry name" value="PROKAR_LIPOPROTEIN"/>
    <property type="match status" value="1"/>
</dbReference>
<dbReference type="Gene3D" id="2.160.20.120">
    <property type="match status" value="1"/>
</dbReference>
<gene>
    <name evidence="2" type="ORF">FSB75_19835</name>
</gene>
<name>A0A5B8UNV7_9BACT</name>
<evidence type="ECO:0000313" key="3">
    <source>
        <dbReference type="Proteomes" id="UP000321204"/>
    </source>
</evidence>
<dbReference type="OrthoDB" id="1014513at2"/>
<reference evidence="2 3" key="1">
    <citation type="journal article" date="2015" name="Int. J. Syst. Evol. Microbiol.">
        <title>Flavisolibacter ginsenosidimutans sp. nov., with ginsenoside-converting activity isolated from soil used for cultivating ginseng.</title>
        <authorList>
            <person name="Zhao Y."/>
            <person name="Liu Q."/>
            <person name="Kang M.S."/>
            <person name="Jin F."/>
            <person name="Yu H."/>
            <person name="Im W.T."/>
        </authorList>
    </citation>
    <scope>NUCLEOTIDE SEQUENCE [LARGE SCALE GENOMIC DNA]</scope>
    <source>
        <strain evidence="2 3">Gsoil 636</strain>
    </source>
</reference>
<dbReference type="KEGG" id="fgg:FSB75_19835"/>
<dbReference type="InterPro" id="IPR021255">
    <property type="entry name" value="DUF2807"/>
</dbReference>
<dbReference type="AlphaFoldDB" id="A0A5B8UNV7"/>
<dbReference type="EMBL" id="CP042433">
    <property type="protein sequence ID" value="QEC58062.1"/>
    <property type="molecule type" value="Genomic_DNA"/>
</dbReference>
<feature type="domain" description="Putative auto-transporter adhesin head GIN" evidence="1">
    <location>
        <begin position="42"/>
        <end position="130"/>
    </location>
</feature>
<proteinExistence type="predicted"/>
<dbReference type="Proteomes" id="UP000321204">
    <property type="component" value="Chromosome"/>
</dbReference>
<protein>
    <recommendedName>
        <fullName evidence="1">Putative auto-transporter adhesin head GIN domain-containing protein</fullName>
    </recommendedName>
</protein>